<feature type="transmembrane region" description="Helical" evidence="1">
    <location>
        <begin position="6"/>
        <end position="25"/>
    </location>
</feature>
<evidence type="ECO:0000256" key="1">
    <source>
        <dbReference type="SAM" id="Phobius"/>
    </source>
</evidence>
<reference evidence="2" key="1">
    <citation type="submission" date="2019-12" db="EMBL/GenBank/DDBJ databases">
        <title>Comparative genomics gives insights into the taxonomy of the Azoarcus-Aromatoleum group and reveals separate origins of nif in the plant-associated Azoarcus and non-plant-associated Aromatoleum sub-groups.</title>
        <authorList>
            <person name="Lafos M."/>
            <person name="Maluk M."/>
            <person name="Batista M."/>
            <person name="Junghare M."/>
            <person name="Carmona M."/>
            <person name="Faoro H."/>
            <person name="Cruz L.M."/>
            <person name="Battistoni F."/>
            <person name="De Souza E."/>
            <person name="Pedrosa F."/>
            <person name="Chen W.-M."/>
            <person name="Poole P.S."/>
            <person name="Dixon R.A."/>
            <person name="James E.K."/>
        </authorList>
    </citation>
    <scope>NUCLEOTIDE SEQUENCE</scope>
    <source>
        <strain evidence="2">U120</strain>
    </source>
</reference>
<dbReference type="InterPro" id="IPR021313">
    <property type="entry name" value="DUF2909"/>
</dbReference>
<keyword evidence="3" id="KW-1185">Reference proteome</keyword>
<gene>
    <name evidence="2" type="ORF">GO608_09435</name>
</gene>
<proteinExistence type="predicted"/>
<name>A0ABX1N2R2_9RHOO</name>
<organism evidence="2 3">
    <name type="scientific">Aromatoleum buckelii</name>
    <dbReference type="NCBI Taxonomy" id="200254"/>
    <lineage>
        <taxon>Bacteria</taxon>
        <taxon>Pseudomonadati</taxon>
        <taxon>Pseudomonadota</taxon>
        <taxon>Betaproteobacteria</taxon>
        <taxon>Rhodocyclales</taxon>
        <taxon>Rhodocyclaceae</taxon>
        <taxon>Aromatoleum</taxon>
    </lineage>
</organism>
<dbReference type="Proteomes" id="UP000601990">
    <property type="component" value="Unassembled WGS sequence"/>
</dbReference>
<dbReference type="Pfam" id="PF11137">
    <property type="entry name" value="DUF2909"/>
    <property type="match status" value="1"/>
</dbReference>
<keyword evidence="1" id="KW-1133">Transmembrane helix</keyword>
<evidence type="ECO:0000313" key="2">
    <source>
        <dbReference type="EMBL" id="NMF93547.1"/>
    </source>
</evidence>
<evidence type="ECO:0000313" key="3">
    <source>
        <dbReference type="Proteomes" id="UP000601990"/>
    </source>
</evidence>
<keyword evidence="1" id="KW-0472">Membrane</keyword>
<feature type="transmembrane region" description="Helical" evidence="1">
    <location>
        <begin position="37"/>
        <end position="60"/>
    </location>
</feature>
<sequence>MHVVVIVFLVLIVGSLASALVFLLRDQGKGRRTVHALALRVALSIALFVLLMAGLASGLITQRLGS</sequence>
<dbReference type="NCBIfam" id="NF033233">
    <property type="entry name" value="twin_helix"/>
    <property type="match status" value="1"/>
</dbReference>
<dbReference type="RefSeq" id="WP_169198814.1">
    <property type="nucleotide sequence ID" value="NZ_WTVH02000009.1"/>
</dbReference>
<dbReference type="EMBL" id="WTVH01000015">
    <property type="protein sequence ID" value="NMF93547.1"/>
    <property type="molecule type" value="Genomic_DNA"/>
</dbReference>
<accession>A0ABX1N2R2</accession>
<protein>
    <submittedName>
        <fullName evidence="2">Twin transmembrane helix small protein</fullName>
    </submittedName>
</protein>
<keyword evidence="1 2" id="KW-0812">Transmembrane</keyword>
<comment type="caution">
    <text evidence="2">The sequence shown here is derived from an EMBL/GenBank/DDBJ whole genome shotgun (WGS) entry which is preliminary data.</text>
</comment>